<sequence length="76" mass="7820">MHADKMGAMTLRHLDRNGHSLGGVRLAVAMDENGLIAHGSTPGIVIWFENGANAGKSLDARQLPAGSGAEGQAEIA</sequence>
<dbReference type="AlphaFoldDB" id="A0A512N7G4"/>
<name>A0A512N7G4_9HYPH</name>
<proteinExistence type="predicted"/>
<reference evidence="1 2" key="1">
    <citation type="submission" date="2019-07" db="EMBL/GenBank/DDBJ databases">
        <title>Whole genome shotgun sequence of Reyranella soli NBRC 108950.</title>
        <authorList>
            <person name="Hosoyama A."/>
            <person name="Uohara A."/>
            <person name="Ohji S."/>
            <person name="Ichikawa N."/>
        </authorList>
    </citation>
    <scope>NUCLEOTIDE SEQUENCE [LARGE SCALE GENOMIC DNA]</scope>
    <source>
        <strain evidence="1 2">NBRC 108950</strain>
    </source>
</reference>
<protein>
    <submittedName>
        <fullName evidence="1">Uncharacterized protein</fullName>
    </submittedName>
</protein>
<evidence type="ECO:0000313" key="1">
    <source>
        <dbReference type="EMBL" id="GEP54930.1"/>
    </source>
</evidence>
<keyword evidence="2" id="KW-1185">Reference proteome</keyword>
<gene>
    <name evidence="1" type="ORF">RSO01_20960</name>
</gene>
<dbReference type="Proteomes" id="UP000321058">
    <property type="component" value="Unassembled WGS sequence"/>
</dbReference>
<comment type="caution">
    <text evidence="1">The sequence shown here is derived from an EMBL/GenBank/DDBJ whole genome shotgun (WGS) entry which is preliminary data.</text>
</comment>
<dbReference type="EMBL" id="BKAJ01000033">
    <property type="protein sequence ID" value="GEP54930.1"/>
    <property type="molecule type" value="Genomic_DNA"/>
</dbReference>
<organism evidence="1 2">
    <name type="scientific">Reyranella soli</name>
    <dbReference type="NCBI Taxonomy" id="1230389"/>
    <lineage>
        <taxon>Bacteria</taxon>
        <taxon>Pseudomonadati</taxon>
        <taxon>Pseudomonadota</taxon>
        <taxon>Alphaproteobacteria</taxon>
        <taxon>Hyphomicrobiales</taxon>
        <taxon>Reyranellaceae</taxon>
        <taxon>Reyranella</taxon>
    </lineage>
</organism>
<accession>A0A512N7G4</accession>
<evidence type="ECO:0000313" key="2">
    <source>
        <dbReference type="Proteomes" id="UP000321058"/>
    </source>
</evidence>